<sequence length="340" mass="37402">MDEYEIDGSHYEMGQQFGTQLEQEGLSLDAISVESVDRSEEMIQFASECEPLIEKHYPKLLHELQGIADRTGVDTQAVKSIPLALNADPGCSLIAISDNHTAGDVPLFGRNHDFYPSLREYSKLFHTTPEDGLASVGCAHNFVGRLDGVNEAGLAIGFSGVPTDEYAPGFMWPLAVRTVLDTCHTVSEAVSCLEDIPHSQNVNFLVADKTGSIALIEASPKAVNTIRPDDGFARATNQFTSESMQEYQSSNRVPTDCSRFQRLGDWFCNHSASIELDDLQTVMSNPETGVCWRIDEHEGDDPRATIWSWTMEVGEGISYLARGSPAETAYEPIFVPESTQ</sequence>
<gene>
    <name evidence="2" type="ORF">SAMN04488556_3158</name>
</gene>
<dbReference type="PANTHER" id="PTHR34180">
    <property type="entry name" value="PEPTIDASE C45"/>
    <property type="match status" value="1"/>
</dbReference>
<dbReference type="NCBIfam" id="NF040521">
    <property type="entry name" value="C45_proenzyme"/>
    <property type="match status" value="1"/>
</dbReference>
<keyword evidence="3" id="KW-1185">Reference proteome</keyword>
<dbReference type="AlphaFoldDB" id="A0A1I6TJB5"/>
<dbReference type="InterPro" id="IPR029055">
    <property type="entry name" value="Ntn_hydrolases_N"/>
</dbReference>
<dbReference type="RefSeq" id="WP_245779475.1">
    <property type="nucleotide sequence ID" value="NZ_FOZS01000003.1"/>
</dbReference>
<dbReference type="InterPro" id="IPR047801">
    <property type="entry name" value="Peptidase_C45"/>
</dbReference>
<proteinExistence type="predicted"/>
<dbReference type="Pfam" id="PF03417">
    <property type="entry name" value="AAT"/>
    <property type="match status" value="1"/>
</dbReference>
<evidence type="ECO:0000313" key="3">
    <source>
        <dbReference type="Proteomes" id="UP000199199"/>
    </source>
</evidence>
<dbReference type="EMBL" id="FOZS01000003">
    <property type="protein sequence ID" value="SFS89260.1"/>
    <property type="molecule type" value="Genomic_DNA"/>
</dbReference>
<protein>
    <submittedName>
        <fullName evidence="2">Predicted choloylglycine hydrolase</fullName>
    </submittedName>
</protein>
<dbReference type="SUPFAM" id="SSF56235">
    <property type="entry name" value="N-terminal nucleophile aminohydrolases (Ntn hydrolases)"/>
    <property type="match status" value="1"/>
</dbReference>
<dbReference type="InterPro" id="IPR047794">
    <property type="entry name" value="C45_proenzyme-like"/>
</dbReference>
<reference evidence="3" key="1">
    <citation type="submission" date="2016-10" db="EMBL/GenBank/DDBJ databases">
        <authorList>
            <person name="Varghese N."/>
            <person name="Submissions S."/>
        </authorList>
    </citation>
    <scope>NUCLEOTIDE SEQUENCE [LARGE SCALE GENOMIC DNA]</scope>
    <source>
        <strain evidence="3">DSM 22427</strain>
    </source>
</reference>
<dbReference type="Proteomes" id="UP000199199">
    <property type="component" value="Unassembled WGS sequence"/>
</dbReference>
<dbReference type="GO" id="GO:0016787">
    <property type="term" value="F:hydrolase activity"/>
    <property type="evidence" value="ECO:0007669"/>
    <property type="project" value="UniProtKB-KW"/>
</dbReference>
<name>A0A1I6TJB5_9EURY</name>
<keyword evidence="2" id="KW-0378">Hydrolase</keyword>
<organism evidence="2 3">
    <name type="scientific">Halostagnicola kamekurae</name>
    <dbReference type="NCBI Taxonomy" id="619731"/>
    <lineage>
        <taxon>Archaea</taxon>
        <taxon>Methanobacteriati</taxon>
        <taxon>Methanobacteriota</taxon>
        <taxon>Stenosarchaea group</taxon>
        <taxon>Halobacteria</taxon>
        <taxon>Halobacteriales</taxon>
        <taxon>Natrialbaceae</taxon>
        <taxon>Halostagnicola</taxon>
    </lineage>
</organism>
<dbReference type="PANTHER" id="PTHR34180:SF1">
    <property type="entry name" value="BETA-ALANYL-DOPAMINE_CARCININE HYDROLASE"/>
    <property type="match status" value="1"/>
</dbReference>
<feature type="domain" description="Peptidase C45 hydrolase" evidence="1">
    <location>
        <begin position="104"/>
        <end position="326"/>
    </location>
</feature>
<evidence type="ECO:0000313" key="2">
    <source>
        <dbReference type="EMBL" id="SFS89260.1"/>
    </source>
</evidence>
<dbReference type="InterPro" id="IPR005079">
    <property type="entry name" value="Peptidase_C45_hydrolase"/>
</dbReference>
<dbReference type="Gene3D" id="1.10.10.2120">
    <property type="match status" value="1"/>
</dbReference>
<evidence type="ECO:0000259" key="1">
    <source>
        <dbReference type="Pfam" id="PF03417"/>
    </source>
</evidence>
<dbReference type="Gene3D" id="3.60.60.10">
    <property type="entry name" value="Penicillin V Acylase, Chain A"/>
    <property type="match status" value="1"/>
</dbReference>
<accession>A0A1I6TJB5</accession>